<dbReference type="EMBL" id="CP031555">
    <property type="protein sequence ID" value="AXO12901.1"/>
    <property type="molecule type" value="Genomic_DNA"/>
</dbReference>
<accession>A0ABN5N945</accession>
<protein>
    <submittedName>
        <fullName evidence="2">Helix-turn-helix domain-containing protein</fullName>
    </submittedName>
</protein>
<evidence type="ECO:0000259" key="1">
    <source>
        <dbReference type="Pfam" id="PF06527"/>
    </source>
</evidence>
<dbReference type="InterPro" id="IPR009492">
    <property type="entry name" value="TniQ"/>
</dbReference>
<evidence type="ECO:0000313" key="3">
    <source>
        <dbReference type="Proteomes" id="UP000256971"/>
    </source>
</evidence>
<keyword evidence="3" id="KW-1185">Reference proteome</keyword>
<organism evidence="2 3">
    <name type="scientific">Thalassospira indica</name>
    <dbReference type="NCBI Taxonomy" id="1891279"/>
    <lineage>
        <taxon>Bacteria</taxon>
        <taxon>Pseudomonadati</taxon>
        <taxon>Pseudomonadota</taxon>
        <taxon>Alphaproteobacteria</taxon>
        <taxon>Rhodospirillales</taxon>
        <taxon>Thalassospiraceae</taxon>
        <taxon>Thalassospira</taxon>
    </lineage>
</organism>
<name>A0ABN5N945_9PROT</name>
<feature type="domain" description="TniQ" evidence="1">
    <location>
        <begin position="12"/>
        <end position="134"/>
    </location>
</feature>
<dbReference type="Proteomes" id="UP000256971">
    <property type="component" value="Chromosome"/>
</dbReference>
<evidence type="ECO:0000313" key="2">
    <source>
        <dbReference type="EMBL" id="AXO12901.1"/>
    </source>
</evidence>
<dbReference type="Pfam" id="PF06527">
    <property type="entry name" value="TniQ"/>
    <property type="match status" value="1"/>
</dbReference>
<reference evidence="2 3" key="1">
    <citation type="submission" date="2018-08" db="EMBL/GenBank/DDBJ databases">
        <title>Complete genome sequence of type strain Thalassospira indica MCCC 1A01103T, isolated from isolated from deep seawater of the Indian Ocean.</title>
        <authorList>
            <person name="Liu Y."/>
        </authorList>
    </citation>
    <scope>NUCLEOTIDE SEQUENCE [LARGE SCALE GENOMIC DNA]</scope>
    <source>
        <strain evidence="2 3">PB8BT</strain>
    </source>
</reference>
<gene>
    <name evidence="2" type="ORF">DY252_00515</name>
</gene>
<proteinExistence type="predicted"/>
<sequence>MRHMSGDLSLLVRPKPEKAESFRGYLLRVSTENGYHNPNWMLRQLGIHPRAYLPRDDVAKLASVLNLADHELSNIQSRIVGPRWVRVGSHEIHICAQERRSFRYCPQCLSEAPYHRALWEFKPMSACPKHGTYLLETCSKCYRRVGWARENLLECGCGADLRSFRPRSAPDKTVDFCRLLEKRFDGQPADENCAMHPAFQKLSFTDLLNHTMFLAAYISGRGRGTGRQLFYNLTADALREVFDRVSVILADWPNGFHLLLDEVRQFTEQDVGKHVGLEAEFRSLYTNLFRKQQEVEHLHLIRAEFAKYIEGKWFAGFVVPTSKRLSDEWSQDQSFVTVAEAARRLGIHPSILRRDIAEGSLAATTRQMQSRCLRVLEVSEVERYRNARENLLGTNDAQELLGVSKHPFMKLVNAGLIKVVKGPKVDGSQHWAFKKQDINEFIASVTRQAAYCENADEPVTFAKAIRRCTAKGLCIVDLIQGLLGGELKSLKRSTKVTNLRDLFFNDTDFRAFLYNEKRTIKWAVTIREASRMLGLNEEATRHLVHKGLLETTSVAIDGRLRRQVSLDAIERFNATYVSASSLAARNDTSAKTVVIKQKEFGIRPVTGPEVDGGRQYFFRRKGSILCLI</sequence>